<protein>
    <submittedName>
        <fullName evidence="1">Uncharacterized protein</fullName>
    </submittedName>
</protein>
<dbReference type="Proteomes" id="UP001281614">
    <property type="component" value="Unassembled WGS sequence"/>
</dbReference>
<name>A0AAD9YAH0_COLKA</name>
<dbReference type="AlphaFoldDB" id="A0AAD9YAH0"/>
<proteinExistence type="predicted"/>
<accession>A0AAD9YAH0</accession>
<dbReference type="EMBL" id="VYYT01000225">
    <property type="protein sequence ID" value="KAK2754635.1"/>
    <property type="molecule type" value="Genomic_DNA"/>
</dbReference>
<evidence type="ECO:0000313" key="2">
    <source>
        <dbReference type="Proteomes" id="UP001281614"/>
    </source>
</evidence>
<keyword evidence="2" id="KW-1185">Reference proteome</keyword>
<comment type="caution">
    <text evidence="1">The sequence shown here is derived from an EMBL/GenBank/DDBJ whole genome shotgun (WGS) entry which is preliminary data.</text>
</comment>
<gene>
    <name evidence="1" type="ORF">CKAH01_17365</name>
</gene>
<organism evidence="1 2">
    <name type="scientific">Colletotrichum kahawae</name>
    <name type="common">Coffee berry disease fungus</name>
    <dbReference type="NCBI Taxonomy" id="34407"/>
    <lineage>
        <taxon>Eukaryota</taxon>
        <taxon>Fungi</taxon>
        <taxon>Dikarya</taxon>
        <taxon>Ascomycota</taxon>
        <taxon>Pezizomycotina</taxon>
        <taxon>Sordariomycetes</taxon>
        <taxon>Hypocreomycetidae</taxon>
        <taxon>Glomerellales</taxon>
        <taxon>Glomerellaceae</taxon>
        <taxon>Colletotrichum</taxon>
        <taxon>Colletotrichum gloeosporioides species complex</taxon>
    </lineage>
</organism>
<reference evidence="1" key="1">
    <citation type="submission" date="2023-02" db="EMBL/GenBank/DDBJ databases">
        <title>Colletotrichum kahawae CIFC_Que2 genome sequencing and assembly.</title>
        <authorList>
            <person name="Baroncelli R."/>
        </authorList>
    </citation>
    <scope>NUCLEOTIDE SEQUENCE</scope>
    <source>
        <strain evidence="1">CIFC_Que2</strain>
    </source>
</reference>
<sequence>MMSCHWSFCYDAWFSAFAFFAFNDMSAPFRDKR</sequence>
<evidence type="ECO:0000313" key="1">
    <source>
        <dbReference type="EMBL" id="KAK2754635.1"/>
    </source>
</evidence>